<feature type="transmembrane region" description="Helical" evidence="2">
    <location>
        <begin position="266"/>
        <end position="289"/>
    </location>
</feature>
<feature type="transmembrane region" description="Helical" evidence="2">
    <location>
        <begin position="628"/>
        <end position="652"/>
    </location>
</feature>
<feature type="transmembrane region" description="Helical" evidence="2">
    <location>
        <begin position="12"/>
        <end position="34"/>
    </location>
</feature>
<dbReference type="SUPFAM" id="SSF50978">
    <property type="entry name" value="WD40 repeat-like"/>
    <property type="match status" value="1"/>
</dbReference>
<evidence type="ECO:0000313" key="4">
    <source>
        <dbReference type="Proteomes" id="UP000664859"/>
    </source>
</evidence>
<dbReference type="OrthoDB" id="289913at2759"/>
<keyword evidence="2" id="KW-1133">Transmembrane helix</keyword>
<evidence type="ECO:0000313" key="3">
    <source>
        <dbReference type="EMBL" id="KAG5183613.1"/>
    </source>
</evidence>
<dbReference type="GO" id="GO:0030897">
    <property type="term" value="C:HOPS complex"/>
    <property type="evidence" value="ECO:0007669"/>
    <property type="project" value="TreeGrafter"/>
</dbReference>
<feature type="transmembrane region" description="Helical" evidence="2">
    <location>
        <begin position="664"/>
        <end position="683"/>
    </location>
</feature>
<feature type="region of interest" description="Disordered" evidence="1">
    <location>
        <begin position="883"/>
        <end position="903"/>
    </location>
</feature>
<dbReference type="PANTHER" id="PTHR12616">
    <property type="entry name" value="VACUOLAR PROTEIN SORTING VPS41"/>
    <property type="match status" value="1"/>
</dbReference>
<dbReference type="PANTHER" id="PTHR12616:SF8">
    <property type="entry name" value="VACUOLAR PROTEIN SORTING-ASSOCIATED PROTEIN 8 HOMOLOG"/>
    <property type="match status" value="1"/>
</dbReference>
<proteinExistence type="predicted"/>
<feature type="transmembrane region" description="Helical" evidence="2">
    <location>
        <begin position="322"/>
        <end position="343"/>
    </location>
</feature>
<dbReference type="GO" id="GO:0034058">
    <property type="term" value="P:endosomal vesicle fusion"/>
    <property type="evidence" value="ECO:0007669"/>
    <property type="project" value="TreeGrafter"/>
</dbReference>
<dbReference type="InterPro" id="IPR015943">
    <property type="entry name" value="WD40/YVTN_repeat-like_dom_sf"/>
</dbReference>
<comment type="caution">
    <text evidence="3">The sequence shown here is derived from an EMBL/GenBank/DDBJ whole genome shotgun (WGS) entry which is preliminary data.</text>
</comment>
<sequence length="1377" mass="142062">MADLQRLNAHRLFLGSIAAVVTVLLAALLAPVIPSAEPRLLTVAATISTTVLVGFCGWVFLVTEGSPAAATATAVQVQSVAATLDDSDTMKQRKKSGDPESAPFGCAMDAAGNVCGTSDGTCETVQALPRTRLNHLSTTARWAGHSCALALSAIEPLNTEMRGGATGSCEARHGDGPWLQWLATDKGTAGTVGTVLAPLHDAVLLPLDTMELAMAQQAVSDSVPGAKKERCMSPVPSPQSTAIDAGASRKWLTATAQLLRCAPVQWLLLAHFLIWGAIIFTHSTMASFVNDYMGYETFGARSGSSDTGAAAADGSVDGGESVAPASVAIVVSQLGVAMVQVAMASAPNVLQPVRVLRASLFLAALGAAGFGIGFSALQLPDSAVFAVAFISGAGLGGLYSGKHTSVKQTELYEVMVPEVVLWLERELSSSAAGTPAAGWENMVYAWMFLKRIFTFKRSPPHHTVLALQVDSVRELSLTVSFLGAGALLSSGDYNVPRFTCGLIPLALVVQGRRRSGSSAAAQRKQKSAASLQAYERTRMRAYSLTLMWLLAVVGTCLHRATGFVPRHENRAIVVSHGLNDDAGSALFPALDNVFTPWREHHGSRAIIMAVDAPSGGKDESDIKDSVRVLTAAAMACCFLTTLLVMLGRLVGIDMLATASLSKQAVAIGILHGVLLALVLPHALQLIETGFEVNQDALYMQTLAQDSMPQTFGAVFLDVSIVTGAVLRPTGTRPGLAGCEFWIKGSPTLPVASARKLQAGTMSGMSRDVEALLDASDSDDSHGPLDLHLGSVCLEDILREDAESDDYAESPRVRTPPSRSPYASGTPPDRAHAAAAAGHFAAAPPQHAWRSSGAAAAAAAAAHSETSDALRAILQEADDDESAAAAAAAGSSAPANFNSDRGAGGRSAAAAAAAARYGALPHARPDAFPSSSSTADIDRILAAADAADAAQNGAANGAGNGAGAYGYATASGSSGSAASASRNGGAAGGGGAGAVAERAAVAAAAAAGGNEALGLGLGRVEDGGARLAAAEAREQRLLRGGNRDVISPLRVKRRMRGARGHGLGTARLDTLNQISQQLAKGMQQRGAGGAGVPTALAVHPKFIAVGTSRGLVLLFDHFQMVRRVLGDPAGPAITRLDMCAPAPTTCGRAAIHVTTSISTSTSKTEHIDNFNFNFNVSGAQVVRRVLGDPAGPAITSLDMCAGGDYLIAGNAAGGLALWDFMRGTALKTTYEAHSAPITFVHCYKHSEPAVITADAAGVVNKVAFRRVMWTAWVAETACLLDGAAGCMLSVDVLRGWAGVFSSAVPSVEEQGAGGAARPPEDAVAPFEATRLMAMSSATNTFVVSIDPQVKVIYKWGRVYRVRFGCISAAAARWPLASR</sequence>
<accession>A0A835YZH2</accession>
<feature type="compositionally biased region" description="Low complexity" evidence="1">
    <location>
        <begin position="883"/>
        <end position="894"/>
    </location>
</feature>
<feature type="region of interest" description="Disordered" evidence="1">
    <location>
        <begin position="802"/>
        <end position="847"/>
    </location>
</feature>
<dbReference type="Proteomes" id="UP000664859">
    <property type="component" value="Unassembled WGS sequence"/>
</dbReference>
<feature type="transmembrane region" description="Helical" evidence="2">
    <location>
        <begin position="355"/>
        <end position="377"/>
    </location>
</feature>
<dbReference type="Pfam" id="PF23410">
    <property type="entry name" value="Beta-prop_VPS8"/>
    <property type="match status" value="2"/>
</dbReference>
<keyword evidence="2" id="KW-0472">Membrane</keyword>
<keyword evidence="4" id="KW-1185">Reference proteome</keyword>
<protein>
    <submittedName>
        <fullName evidence="3">Uncharacterized protein</fullName>
    </submittedName>
</protein>
<feature type="transmembrane region" description="Helical" evidence="2">
    <location>
        <begin position="40"/>
        <end position="61"/>
    </location>
</feature>
<keyword evidence="2" id="KW-0812">Transmembrane</keyword>
<evidence type="ECO:0000256" key="2">
    <source>
        <dbReference type="SAM" id="Phobius"/>
    </source>
</evidence>
<name>A0A835YZH2_9STRA</name>
<dbReference type="InterPro" id="IPR045111">
    <property type="entry name" value="Vps41/Vps8"/>
</dbReference>
<evidence type="ECO:0000256" key="1">
    <source>
        <dbReference type="SAM" id="MobiDB-lite"/>
    </source>
</evidence>
<dbReference type="InterPro" id="IPR036322">
    <property type="entry name" value="WD40_repeat_dom_sf"/>
</dbReference>
<feature type="transmembrane region" description="Helical" evidence="2">
    <location>
        <begin position="541"/>
        <end position="560"/>
    </location>
</feature>
<gene>
    <name evidence="3" type="ORF">JKP88DRAFT_255754</name>
</gene>
<organism evidence="3 4">
    <name type="scientific">Tribonema minus</name>
    <dbReference type="NCBI Taxonomy" id="303371"/>
    <lineage>
        <taxon>Eukaryota</taxon>
        <taxon>Sar</taxon>
        <taxon>Stramenopiles</taxon>
        <taxon>Ochrophyta</taxon>
        <taxon>PX clade</taxon>
        <taxon>Xanthophyceae</taxon>
        <taxon>Tribonematales</taxon>
        <taxon>Tribonemataceae</taxon>
        <taxon>Tribonema</taxon>
    </lineage>
</organism>
<dbReference type="GO" id="GO:0005770">
    <property type="term" value="C:late endosome"/>
    <property type="evidence" value="ECO:0007669"/>
    <property type="project" value="TreeGrafter"/>
</dbReference>
<dbReference type="Gene3D" id="2.130.10.10">
    <property type="entry name" value="YVTN repeat-like/Quinoprotein amine dehydrogenase"/>
    <property type="match status" value="1"/>
</dbReference>
<feature type="transmembrane region" description="Helical" evidence="2">
    <location>
        <begin position="383"/>
        <end position="401"/>
    </location>
</feature>
<dbReference type="GO" id="GO:0006623">
    <property type="term" value="P:protein targeting to vacuole"/>
    <property type="evidence" value="ECO:0007669"/>
    <property type="project" value="InterPro"/>
</dbReference>
<reference evidence="3" key="1">
    <citation type="submission" date="2021-02" db="EMBL/GenBank/DDBJ databases">
        <title>First Annotated Genome of the Yellow-green Alga Tribonema minus.</title>
        <authorList>
            <person name="Mahan K.M."/>
        </authorList>
    </citation>
    <scope>NUCLEOTIDE SEQUENCE</scope>
    <source>
        <strain evidence="3">UTEX B ZZ1240</strain>
    </source>
</reference>
<dbReference type="EMBL" id="JAFCMP010000199">
    <property type="protein sequence ID" value="KAG5183613.1"/>
    <property type="molecule type" value="Genomic_DNA"/>
</dbReference>
<feature type="compositionally biased region" description="Low complexity" evidence="1">
    <location>
        <begin position="832"/>
        <end position="847"/>
    </location>
</feature>